<dbReference type="SUPFAM" id="SSF56436">
    <property type="entry name" value="C-type lectin-like"/>
    <property type="match status" value="1"/>
</dbReference>
<dbReference type="Gene3D" id="3.10.100.10">
    <property type="entry name" value="Mannose-Binding Protein A, subunit A"/>
    <property type="match status" value="1"/>
</dbReference>
<dbReference type="InterPro" id="IPR001304">
    <property type="entry name" value="C-type_lectin-like"/>
</dbReference>
<dbReference type="SMART" id="SM00034">
    <property type="entry name" value="CLECT"/>
    <property type="match status" value="1"/>
</dbReference>
<name>A0A9D3XX89_9SAUR</name>
<keyword evidence="8" id="KW-1185">Reference proteome</keyword>
<evidence type="ECO:0000256" key="2">
    <source>
        <dbReference type="ARBA" id="ARBA00022734"/>
    </source>
</evidence>
<dbReference type="InterPro" id="IPR016187">
    <property type="entry name" value="CTDL_fold"/>
</dbReference>
<evidence type="ECO:0000256" key="1">
    <source>
        <dbReference type="ARBA" id="ARBA00004167"/>
    </source>
</evidence>
<keyword evidence="2" id="KW-0430">Lectin</keyword>
<evidence type="ECO:0000256" key="3">
    <source>
        <dbReference type="ARBA" id="ARBA00023157"/>
    </source>
</evidence>
<dbReference type="InterPro" id="IPR052309">
    <property type="entry name" value="C-type_Lectin_Domain_Fam1"/>
</dbReference>
<dbReference type="GO" id="GO:0004888">
    <property type="term" value="F:transmembrane signaling receptor activity"/>
    <property type="evidence" value="ECO:0007669"/>
    <property type="project" value="TreeGrafter"/>
</dbReference>
<accession>A0A9D3XX89</accession>
<dbReference type="PANTHER" id="PTHR46490:SF6">
    <property type="entry name" value="ASIALOGLYCOPROTEIN RECEPTOR 1-LIKE-RELATED"/>
    <property type="match status" value="1"/>
</dbReference>
<dbReference type="PANTHER" id="PTHR46490">
    <property type="entry name" value="C-TYPE LECTIN DOMAIN FAMILY 12 MEMBER A-RELATED"/>
    <property type="match status" value="1"/>
</dbReference>
<dbReference type="Pfam" id="PF00059">
    <property type="entry name" value="Lectin_C"/>
    <property type="match status" value="1"/>
</dbReference>
<dbReference type="Proteomes" id="UP000827986">
    <property type="component" value="Unassembled WGS sequence"/>
</dbReference>
<dbReference type="GO" id="GO:0005886">
    <property type="term" value="C:plasma membrane"/>
    <property type="evidence" value="ECO:0007669"/>
    <property type="project" value="TreeGrafter"/>
</dbReference>
<organism evidence="7 8">
    <name type="scientific">Mauremys mutica</name>
    <name type="common">yellowpond turtle</name>
    <dbReference type="NCBI Taxonomy" id="74926"/>
    <lineage>
        <taxon>Eukaryota</taxon>
        <taxon>Metazoa</taxon>
        <taxon>Chordata</taxon>
        <taxon>Craniata</taxon>
        <taxon>Vertebrata</taxon>
        <taxon>Euteleostomi</taxon>
        <taxon>Archelosauria</taxon>
        <taxon>Testudinata</taxon>
        <taxon>Testudines</taxon>
        <taxon>Cryptodira</taxon>
        <taxon>Durocryptodira</taxon>
        <taxon>Testudinoidea</taxon>
        <taxon>Geoemydidae</taxon>
        <taxon>Geoemydinae</taxon>
        <taxon>Mauremys</taxon>
    </lineage>
</organism>
<comment type="subcellular location">
    <subcellularLocation>
        <location evidence="1">Membrane</location>
        <topology evidence="1">Single-pass membrane protein</topology>
    </subcellularLocation>
</comment>
<keyword evidence="5" id="KW-1133">Transmembrane helix</keyword>
<dbReference type="AlphaFoldDB" id="A0A9D3XX89"/>
<evidence type="ECO:0000313" key="7">
    <source>
        <dbReference type="EMBL" id="KAH1187043.1"/>
    </source>
</evidence>
<sequence length="241" mass="27914">MTEEITYADLEFNKSYALENIPKPAAPEEKGVPSSSSTWRLAALTFLILCLALLLGMLALGIVFFQVSSDFQKQIGNLTRNQETLQTNFSKRLQDMKNRLCLKGDENNENNGPSCTLCPANWQWMRGDTCFYISVQKKSWVESQKFCSLQNSTLLILKDQDKLNHVPARDKTQYYWIGLHKSRNNSWYWEDGSALSPVKENWIYLYPSYNCGYLYGEKINNYYSTEEHFWICEKAAVKLSM</sequence>
<dbReference type="CDD" id="cd03593">
    <property type="entry name" value="CLECT_NK_receptors_like"/>
    <property type="match status" value="1"/>
</dbReference>
<reference evidence="7" key="1">
    <citation type="submission" date="2021-09" db="EMBL/GenBank/DDBJ databases">
        <title>The genome of Mauremys mutica provides insights into the evolution of semi-aquatic lifestyle.</title>
        <authorList>
            <person name="Gong S."/>
            <person name="Gao Y."/>
        </authorList>
    </citation>
    <scope>NUCLEOTIDE SEQUENCE</scope>
    <source>
        <strain evidence="7">MM-2020</strain>
        <tissue evidence="7">Muscle</tissue>
    </source>
</reference>
<dbReference type="GO" id="GO:0030246">
    <property type="term" value="F:carbohydrate binding"/>
    <property type="evidence" value="ECO:0007669"/>
    <property type="project" value="UniProtKB-KW"/>
</dbReference>
<keyword evidence="5" id="KW-0812">Transmembrane</keyword>
<dbReference type="InterPro" id="IPR016186">
    <property type="entry name" value="C-type_lectin-like/link_sf"/>
</dbReference>
<protein>
    <recommendedName>
        <fullName evidence="6">C-type lectin domain-containing protein</fullName>
    </recommendedName>
</protein>
<evidence type="ECO:0000256" key="4">
    <source>
        <dbReference type="ARBA" id="ARBA00023180"/>
    </source>
</evidence>
<dbReference type="EMBL" id="JAHDVG010000463">
    <property type="protein sequence ID" value="KAH1187043.1"/>
    <property type="molecule type" value="Genomic_DNA"/>
</dbReference>
<proteinExistence type="predicted"/>
<evidence type="ECO:0000259" key="6">
    <source>
        <dbReference type="PROSITE" id="PS50041"/>
    </source>
</evidence>
<comment type="caution">
    <text evidence="7">The sequence shown here is derived from an EMBL/GenBank/DDBJ whole genome shotgun (WGS) entry which is preliminary data.</text>
</comment>
<evidence type="ECO:0000256" key="5">
    <source>
        <dbReference type="SAM" id="Phobius"/>
    </source>
</evidence>
<keyword evidence="5" id="KW-0472">Membrane</keyword>
<evidence type="ECO:0000313" key="8">
    <source>
        <dbReference type="Proteomes" id="UP000827986"/>
    </source>
</evidence>
<dbReference type="GO" id="GO:0007165">
    <property type="term" value="P:signal transduction"/>
    <property type="evidence" value="ECO:0007669"/>
    <property type="project" value="TreeGrafter"/>
</dbReference>
<dbReference type="OrthoDB" id="6133475at2759"/>
<feature type="domain" description="C-type lectin" evidence="6">
    <location>
        <begin position="126"/>
        <end position="233"/>
    </location>
</feature>
<feature type="transmembrane region" description="Helical" evidence="5">
    <location>
        <begin position="41"/>
        <end position="65"/>
    </location>
</feature>
<keyword evidence="3" id="KW-1015">Disulfide bond</keyword>
<keyword evidence="4" id="KW-0325">Glycoprotein</keyword>
<dbReference type="InterPro" id="IPR033992">
    <property type="entry name" value="NKR-like_CTLD"/>
</dbReference>
<dbReference type="PROSITE" id="PS50041">
    <property type="entry name" value="C_TYPE_LECTIN_2"/>
    <property type="match status" value="1"/>
</dbReference>
<gene>
    <name evidence="7" type="ORF">KIL84_019792</name>
</gene>